<dbReference type="PANTHER" id="PTHR46515">
    <property type="entry name" value="TATA ELEMENT MODULATORY FACTOR TMF1"/>
    <property type="match status" value="1"/>
</dbReference>
<accession>A0A183EEN3</accession>
<reference evidence="3" key="1">
    <citation type="submission" date="2016-06" db="UniProtKB">
        <authorList>
            <consortium name="WormBaseParasite"/>
        </authorList>
    </citation>
    <scope>IDENTIFICATION</scope>
</reference>
<dbReference type="GO" id="GO:0005794">
    <property type="term" value="C:Golgi apparatus"/>
    <property type="evidence" value="ECO:0007669"/>
    <property type="project" value="TreeGrafter"/>
</dbReference>
<feature type="coiled-coil region" evidence="1">
    <location>
        <begin position="49"/>
        <end position="114"/>
    </location>
</feature>
<feature type="domain" description="TATA element modulatory factor 1 TATA binding" evidence="2">
    <location>
        <begin position="43"/>
        <end position="127"/>
    </location>
</feature>
<evidence type="ECO:0000256" key="1">
    <source>
        <dbReference type="SAM" id="Coils"/>
    </source>
</evidence>
<dbReference type="WBParaSite" id="GPUH_0001944901-mRNA-1">
    <property type="protein sequence ID" value="GPUH_0001944901-mRNA-1"/>
    <property type="gene ID" value="GPUH_0001944901"/>
</dbReference>
<dbReference type="InterPro" id="IPR022091">
    <property type="entry name" value="TMF_TATA-bd"/>
</dbReference>
<protein>
    <submittedName>
        <fullName evidence="3">TMF_TATA_bd domain-containing protein</fullName>
    </submittedName>
</protein>
<evidence type="ECO:0000313" key="3">
    <source>
        <dbReference type="WBParaSite" id="GPUH_0001944901-mRNA-1"/>
    </source>
</evidence>
<proteinExistence type="predicted"/>
<name>A0A183EEN3_9BILA</name>
<dbReference type="PANTHER" id="PTHR46515:SF1">
    <property type="entry name" value="TATA ELEMENT MODULATORY FACTOR"/>
    <property type="match status" value="1"/>
</dbReference>
<dbReference type="GO" id="GO:0005783">
    <property type="term" value="C:endoplasmic reticulum"/>
    <property type="evidence" value="ECO:0007669"/>
    <property type="project" value="TreeGrafter"/>
</dbReference>
<evidence type="ECO:0000259" key="2">
    <source>
        <dbReference type="Pfam" id="PF12325"/>
    </source>
</evidence>
<keyword evidence="1" id="KW-0175">Coiled coil</keyword>
<dbReference type="AlphaFoldDB" id="A0A183EEN3"/>
<dbReference type="Pfam" id="PF12325">
    <property type="entry name" value="TMF_TATA_bd"/>
    <property type="match status" value="1"/>
</dbReference>
<sequence>LHKALEQNSAEYALAERQLRKEYMSLTPNSETQYSAALNIPNHAVQAELADALAKYEQSMRQISTLQEKISSMEADSRHLGAVRSELQALRLRYENLLEAHGEKIERIEELELDLADVKKLLKDQVEFFVGKS</sequence>
<dbReference type="InterPro" id="IPR052602">
    <property type="entry name" value="Growth_transcription_reg"/>
</dbReference>
<organism evidence="3">
    <name type="scientific">Gongylonema pulchrum</name>
    <dbReference type="NCBI Taxonomy" id="637853"/>
    <lineage>
        <taxon>Eukaryota</taxon>
        <taxon>Metazoa</taxon>
        <taxon>Ecdysozoa</taxon>
        <taxon>Nematoda</taxon>
        <taxon>Chromadorea</taxon>
        <taxon>Rhabditida</taxon>
        <taxon>Spirurina</taxon>
        <taxon>Spiruromorpha</taxon>
        <taxon>Spiruroidea</taxon>
        <taxon>Gongylonematidae</taxon>
        <taxon>Gongylonema</taxon>
    </lineage>
</organism>